<name>A0A9E7V209_9VIRU</name>
<evidence type="ECO:0000256" key="1">
    <source>
        <dbReference type="ARBA" id="ARBA00022484"/>
    </source>
</evidence>
<evidence type="ECO:0000256" key="2">
    <source>
        <dbReference type="ARBA" id="ARBA00022679"/>
    </source>
</evidence>
<dbReference type="GO" id="GO:0003968">
    <property type="term" value="F:RNA-directed RNA polymerase activity"/>
    <property type="evidence" value="ECO:0007669"/>
    <property type="project" value="UniProtKB-KW"/>
</dbReference>
<accession>A0A9E7V209</accession>
<dbReference type="EMBL" id="ON746359">
    <property type="protein sequence ID" value="UYL95447.1"/>
    <property type="molecule type" value="Genomic_RNA"/>
</dbReference>
<organism evidence="4">
    <name type="scientific">Hulunbuir Botou tick virus 8</name>
    <dbReference type="NCBI Taxonomy" id="2972069"/>
    <lineage>
        <taxon>Viruses</taxon>
        <taxon>Riboviria</taxon>
        <taxon>Orthornavirae</taxon>
        <taxon>Lenarviricota</taxon>
        <taxon>Miaviricetes</taxon>
        <taxon>Ourlivirales</taxon>
        <taxon>Botourmiaviridae</taxon>
    </lineage>
</organism>
<dbReference type="SUPFAM" id="SSF56672">
    <property type="entry name" value="DNA/RNA polymerases"/>
    <property type="match status" value="1"/>
</dbReference>
<protein>
    <submittedName>
        <fullName evidence="4">RNA-dependent RNA polymerase</fullName>
    </submittedName>
</protein>
<proteinExistence type="predicted"/>
<dbReference type="InterPro" id="IPR043502">
    <property type="entry name" value="DNA/RNA_pol_sf"/>
</dbReference>
<keyword evidence="3" id="KW-0548">Nucleotidyltransferase</keyword>
<sequence>MATTLTGEQTLRSKVSIARVARWVKGGNIACVRALSVIDFNAVMCLDDTRLLLNSSFGINLRAEAIFDAQTIGKNVKQFSGELLDRCTPNHWKTTLRRGHACMNTRWSVASSLFSIRKILSSKKPDVGTYVKSMTTASPPLDPSFAIFASAEIGRIFETGWDRGYWNCVENFTPPTKSNCDKRKKGTYRDRAVAGDLGRGRFRRWAGGTCTDAIPSRVRATAIETGGKWRVITLSEPRLANLQPLHRTLYNRLSKEKWLARGEATTTMFSEFGRRQGEVFVSGDYESATDNININVTELVLRRLFDSATHIPTRVREEALCSLRLSFETSRKKFLGTLKKGQLMGSPLSFPLLCLINYLTFRYAVRRDVPVKINGDDIVFRCTPDEADRWFKQVELSGLVVSKGKTLLSSTSFSLNSTYFRSFDSGARLIPHFRASTIRKKCEDMGALAGRVAQIKRDLADGALRYKSLEILLRKNLGMIYSAQGSFGVRFDCTIPVVVLRRLKLIDREAFYLGLQEPAPVEKYTGVRQQVVPPEWKKSGDLMRRGPEIDPAVVRKEMVDRSWDAPIVRESRDEWWDRCRKDTYRYVPFRKLTFHLYRKFTRVHFRPSVSYPEKNEKKWCDNSKPDGALTRPVAFVYGGIAESSVVKGVSYIDDNADLPALTLEQSRFILPERRK</sequence>
<keyword evidence="2" id="KW-0808">Transferase</keyword>
<evidence type="ECO:0000313" key="4">
    <source>
        <dbReference type="EMBL" id="UYL95447.1"/>
    </source>
</evidence>
<keyword evidence="1 4" id="KW-0696">RNA-directed RNA polymerase</keyword>
<reference evidence="4" key="1">
    <citation type="submission" date="2022-05" db="EMBL/GenBank/DDBJ databases">
        <authorList>
            <person name="Cao W."/>
            <person name="Jia N."/>
            <person name="Lam T.T.-Y."/>
            <person name="Ni X."/>
            <person name="Liu J."/>
        </authorList>
    </citation>
    <scope>NUCLEOTIDE SEQUENCE</scope>
    <source>
        <strain evidence="4">TIGMIC 1</strain>
    </source>
</reference>
<evidence type="ECO:0000256" key="3">
    <source>
        <dbReference type="ARBA" id="ARBA00022695"/>
    </source>
</evidence>